<name>A0ABX4H6B4_9BACT</name>
<gene>
    <name evidence="2" type="ORF">CJF60_01580</name>
</gene>
<dbReference type="EMBL" id="NQMN01000001">
    <property type="protein sequence ID" value="PAF55362.1"/>
    <property type="molecule type" value="Genomic_DNA"/>
</dbReference>
<dbReference type="Pfam" id="PF06782">
    <property type="entry name" value="UPF0236"/>
    <property type="match status" value="1"/>
</dbReference>
<sequence>MYNLITKEEIIAKIISNINENEDYVFKNFDSEKYRFHGWKNRTLITSFGKVHFKRRRYACKETGKTFYFEEQNKYINDNFIIAKELEHAVLEDLKAGASYREIGAKYSISYRSVGKINARNKGENLGKKCSCSNDEKGVIYLEIDDTYAPIKDTKKK</sequence>
<keyword evidence="3" id="KW-1185">Reference proteome</keyword>
<accession>A0ABX4H6B4</accession>
<dbReference type="Proteomes" id="UP000217033">
    <property type="component" value="Unassembled WGS sequence"/>
</dbReference>
<evidence type="ECO:0000313" key="2">
    <source>
        <dbReference type="EMBL" id="PAF55362.1"/>
    </source>
</evidence>
<evidence type="ECO:0000313" key="3">
    <source>
        <dbReference type="Proteomes" id="UP000217033"/>
    </source>
</evidence>
<organism evidence="2 3">
    <name type="scientific">Mycoplasmopsis agassizii</name>
    <dbReference type="NCBI Taxonomy" id="33922"/>
    <lineage>
        <taxon>Bacteria</taxon>
        <taxon>Bacillati</taxon>
        <taxon>Mycoplasmatota</taxon>
        <taxon>Mycoplasmoidales</taxon>
        <taxon>Metamycoplasmataceae</taxon>
        <taxon>Mycoplasmopsis</taxon>
    </lineage>
</organism>
<reference evidence="2" key="1">
    <citation type="submission" date="2017-08" db="EMBL/GenBank/DDBJ databases">
        <authorList>
            <person name="Alvarez-Ponce D."/>
            <person name="Weitzman C.L."/>
            <person name="Tillett R.L."/>
            <person name="Sandmeier F.C."/>
            <person name="Tracy C.R."/>
        </authorList>
    </citation>
    <scope>NUCLEOTIDE SEQUENCE [LARGE SCALE GENOMIC DNA]</scope>
    <source>
        <strain evidence="2">PS6</strain>
    </source>
</reference>
<protein>
    <recommendedName>
        <fullName evidence="4">Transposase IS30-like HTH domain-containing protein</fullName>
    </recommendedName>
</protein>
<evidence type="ECO:0000256" key="1">
    <source>
        <dbReference type="ARBA" id="ARBA00006539"/>
    </source>
</evidence>
<comment type="caution">
    <text evidence="2">The sequence shown here is derived from an EMBL/GenBank/DDBJ whole genome shotgun (WGS) entry which is preliminary data.</text>
</comment>
<dbReference type="InterPro" id="IPR009620">
    <property type="entry name" value="UPF0236"/>
</dbReference>
<comment type="similarity">
    <text evidence="1">Belongs to the UPF0236 family.</text>
</comment>
<dbReference type="RefSeq" id="WP_084232860.1">
    <property type="nucleotide sequence ID" value="NZ_FWXE01000031.1"/>
</dbReference>
<proteinExistence type="inferred from homology"/>
<evidence type="ECO:0008006" key="4">
    <source>
        <dbReference type="Google" id="ProtNLM"/>
    </source>
</evidence>